<dbReference type="InterPro" id="IPR023408">
    <property type="entry name" value="MscS_beta-dom_sf"/>
</dbReference>
<dbReference type="PANTHER" id="PTHR30566:SF5">
    <property type="entry name" value="MECHANOSENSITIVE ION CHANNEL PROTEIN 1, MITOCHONDRIAL-RELATED"/>
    <property type="match status" value="1"/>
</dbReference>
<dbReference type="RefSeq" id="WP_067328968.1">
    <property type="nucleotide sequence ID" value="NZ_LNKT01000002.1"/>
</dbReference>
<gene>
    <name evidence="9" type="ORF">AS592_02605</name>
</gene>
<reference evidence="9 10" key="1">
    <citation type="submission" date="2015-11" db="EMBL/GenBank/DDBJ databases">
        <title>Draft genome of Sulfurovum riftiae 1812E, a member of the Epsilonproteobacteria isolated from the tube of the deep-sea hydrothermal vent tubewom Riftia pachyptila.</title>
        <authorList>
            <person name="Vetriani C."/>
            <person name="Giovannelli D."/>
        </authorList>
    </citation>
    <scope>NUCLEOTIDE SEQUENCE [LARGE SCALE GENOMIC DNA]</scope>
    <source>
        <strain evidence="9 10">1812E</strain>
    </source>
</reference>
<feature type="coiled-coil region" evidence="5">
    <location>
        <begin position="170"/>
        <end position="224"/>
    </location>
</feature>
<dbReference type="SUPFAM" id="SSF50182">
    <property type="entry name" value="Sm-like ribonucleoproteins"/>
    <property type="match status" value="1"/>
</dbReference>
<protein>
    <recommendedName>
        <fullName evidence="8">Mechanosensitive ion channel MscS domain-containing protein</fullName>
    </recommendedName>
</protein>
<evidence type="ECO:0000256" key="5">
    <source>
        <dbReference type="SAM" id="Coils"/>
    </source>
</evidence>
<comment type="subcellular location">
    <subcellularLocation>
        <location evidence="1">Membrane</location>
    </subcellularLocation>
</comment>
<dbReference type="EMBL" id="LNKT01000002">
    <property type="protein sequence ID" value="KYJ87250.1"/>
    <property type="molecule type" value="Genomic_DNA"/>
</dbReference>
<evidence type="ECO:0000256" key="1">
    <source>
        <dbReference type="ARBA" id="ARBA00004370"/>
    </source>
</evidence>
<feature type="chain" id="PRO_5007578550" description="Mechanosensitive ion channel MscS domain-containing protein" evidence="7">
    <location>
        <begin position="19"/>
        <end position="563"/>
    </location>
</feature>
<keyword evidence="3 6" id="KW-1133">Transmembrane helix</keyword>
<dbReference type="OrthoDB" id="5337452at2"/>
<feature type="transmembrane region" description="Helical" evidence="6">
    <location>
        <begin position="343"/>
        <end position="362"/>
    </location>
</feature>
<dbReference type="GO" id="GO:0008381">
    <property type="term" value="F:mechanosensitive monoatomic ion channel activity"/>
    <property type="evidence" value="ECO:0007669"/>
    <property type="project" value="UniProtKB-ARBA"/>
</dbReference>
<feature type="signal peptide" evidence="7">
    <location>
        <begin position="1"/>
        <end position="18"/>
    </location>
</feature>
<evidence type="ECO:0000313" key="9">
    <source>
        <dbReference type="EMBL" id="KYJ87250.1"/>
    </source>
</evidence>
<feature type="coiled-coil region" evidence="5">
    <location>
        <begin position="49"/>
        <end position="130"/>
    </location>
</feature>
<dbReference type="Proteomes" id="UP000075359">
    <property type="component" value="Unassembled WGS sequence"/>
</dbReference>
<dbReference type="AlphaFoldDB" id="A0A151CI82"/>
<evidence type="ECO:0000256" key="2">
    <source>
        <dbReference type="ARBA" id="ARBA00022692"/>
    </source>
</evidence>
<keyword evidence="10" id="KW-1185">Reference proteome</keyword>
<dbReference type="InterPro" id="IPR006685">
    <property type="entry name" value="MscS_channel_2nd"/>
</dbReference>
<keyword evidence="2 6" id="KW-0812">Transmembrane</keyword>
<feature type="domain" description="Mechanosensitive ion channel MscS" evidence="8">
    <location>
        <begin position="343"/>
        <end position="424"/>
    </location>
</feature>
<dbReference type="InterPro" id="IPR010920">
    <property type="entry name" value="LSM_dom_sf"/>
</dbReference>
<dbReference type="Gene3D" id="2.30.30.60">
    <property type="match status" value="1"/>
</dbReference>
<evidence type="ECO:0000256" key="4">
    <source>
        <dbReference type="ARBA" id="ARBA00023136"/>
    </source>
</evidence>
<evidence type="ECO:0000256" key="3">
    <source>
        <dbReference type="ARBA" id="ARBA00022989"/>
    </source>
</evidence>
<accession>A0A151CI82</accession>
<evidence type="ECO:0000313" key="10">
    <source>
        <dbReference type="Proteomes" id="UP000075359"/>
    </source>
</evidence>
<name>A0A151CI82_9BACT</name>
<proteinExistence type="predicted"/>
<dbReference type="Pfam" id="PF00924">
    <property type="entry name" value="MS_channel_2nd"/>
    <property type="match status" value="1"/>
</dbReference>
<dbReference type="PANTHER" id="PTHR30566">
    <property type="entry name" value="YNAI-RELATED MECHANOSENSITIVE ION CHANNEL"/>
    <property type="match status" value="1"/>
</dbReference>
<comment type="caution">
    <text evidence="9">The sequence shown here is derived from an EMBL/GenBank/DDBJ whole genome shotgun (WGS) entry which is preliminary data.</text>
</comment>
<keyword evidence="4 6" id="KW-0472">Membrane</keyword>
<organism evidence="9 10">
    <name type="scientific">Sulfurovum riftiae</name>
    <dbReference type="NCBI Taxonomy" id="1630136"/>
    <lineage>
        <taxon>Bacteria</taxon>
        <taxon>Pseudomonadati</taxon>
        <taxon>Campylobacterota</taxon>
        <taxon>Epsilonproteobacteria</taxon>
        <taxon>Campylobacterales</taxon>
        <taxon>Sulfurovaceae</taxon>
        <taxon>Sulfurovum</taxon>
    </lineage>
</organism>
<keyword evidence="5" id="KW-0175">Coiled coil</keyword>
<dbReference type="STRING" id="1630136.AS592_02605"/>
<evidence type="ECO:0000259" key="8">
    <source>
        <dbReference type="Pfam" id="PF00924"/>
    </source>
</evidence>
<keyword evidence="7" id="KW-0732">Signal</keyword>
<feature type="transmembrane region" description="Helical" evidence="6">
    <location>
        <begin position="264"/>
        <end position="285"/>
    </location>
</feature>
<feature type="transmembrane region" description="Helical" evidence="6">
    <location>
        <begin position="297"/>
        <end position="319"/>
    </location>
</feature>
<sequence length="563" mass="65325">MMHKFLAASLLCSTLLFAVPSSEQNATMVAPAAVQEANQTAHHTALQEEIAKRRRIESLLKEKAELEKKLLDNNIWSKIYSNYHVYQELKRDEEALNDRINELNRMHVRTAKEENELELAINERDILQGKLQLLKEYEKNPFKKFLTPPDIGETPTVGNPFAVISALSYIKKLQSDQEEYSNRYRSLRTIMKKFEKRKEILKQLVELDKNNPQFKQELKDSTEKINTFIPILEIFKTTHNVYDKKMDEIKLNLRADIKREMEKASGIGAIILFFILLIFLIKYLVRRYMSDNERFYTINKALNITFVTLLVFILLFAYIENVNYLVTILGFASAGIAIAMKDWFMSIMGWFVIIIGGAIHVGDRVKFVREGIEYVGDVVDISLLRMTIHEDVTLTSYMHNRRAGRVIFIPNNFVFTDMIANYSHAGLKTVWDGIDYMITFDSNVSKATSITKEIVKKYSKGYTDITRKQLNKLRSQYSMKNTNVEPRVYSFLEPYGVKISAWYHTNAYATLTLRSTISAEILERLNQEDDIFLAFPTQSIYVDKDVRKPLPPEEIQNDEDTLA</sequence>
<evidence type="ECO:0000256" key="6">
    <source>
        <dbReference type="SAM" id="Phobius"/>
    </source>
</evidence>
<dbReference type="GO" id="GO:0016020">
    <property type="term" value="C:membrane"/>
    <property type="evidence" value="ECO:0007669"/>
    <property type="project" value="UniProtKB-SubCell"/>
</dbReference>
<evidence type="ECO:0000256" key="7">
    <source>
        <dbReference type="SAM" id="SignalP"/>
    </source>
</evidence>